<dbReference type="Proteomes" id="UP000294881">
    <property type="component" value="Unassembled WGS sequence"/>
</dbReference>
<feature type="domain" description="IraD/Gp25-like" evidence="1">
    <location>
        <begin position="21"/>
        <end position="83"/>
    </location>
</feature>
<dbReference type="SUPFAM" id="SSF160719">
    <property type="entry name" value="gpW/gp25-like"/>
    <property type="match status" value="1"/>
</dbReference>
<sequence length="132" mass="14705">MRVGMNRHTGGRITGWDHCVQCIEVILLTRVGWRVMRRHFGSLVPELQDRNATPMTIMQTYAAIAEALRRWEPGFRLQTIQLTRGGADGVFVFEMSGLFFPRGHLGDYSVSEAKSLALGANDNNSGVRVVAT</sequence>
<evidence type="ECO:0000313" key="3">
    <source>
        <dbReference type="Proteomes" id="UP000294881"/>
    </source>
</evidence>
<organism evidence="2 3">
    <name type="scientific">Camelimonas lactis</name>
    <dbReference type="NCBI Taxonomy" id="659006"/>
    <lineage>
        <taxon>Bacteria</taxon>
        <taxon>Pseudomonadati</taxon>
        <taxon>Pseudomonadota</taxon>
        <taxon>Alphaproteobacteria</taxon>
        <taxon>Hyphomicrobiales</taxon>
        <taxon>Chelatococcaceae</taxon>
        <taxon>Camelimonas</taxon>
    </lineage>
</organism>
<name>A0A4R2GR50_9HYPH</name>
<protein>
    <recommendedName>
        <fullName evidence="1">IraD/Gp25-like domain-containing protein</fullName>
    </recommendedName>
</protein>
<dbReference type="AlphaFoldDB" id="A0A4R2GR50"/>
<dbReference type="EMBL" id="SLWL01000009">
    <property type="protein sequence ID" value="TCO12442.1"/>
    <property type="molecule type" value="Genomic_DNA"/>
</dbReference>
<proteinExistence type="predicted"/>
<dbReference type="InterPro" id="IPR007048">
    <property type="entry name" value="IraD/Gp25-like"/>
</dbReference>
<reference evidence="2 3" key="1">
    <citation type="submission" date="2019-03" db="EMBL/GenBank/DDBJ databases">
        <title>Genomic Encyclopedia of Type Strains, Phase IV (KMG-IV): sequencing the most valuable type-strain genomes for metagenomic binning, comparative biology and taxonomic classification.</title>
        <authorList>
            <person name="Goeker M."/>
        </authorList>
    </citation>
    <scope>NUCLEOTIDE SEQUENCE [LARGE SCALE GENOMIC DNA]</scope>
    <source>
        <strain evidence="2 3">DSM 22958</strain>
    </source>
</reference>
<comment type="caution">
    <text evidence="2">The sequence shown here is derived from an EMBL/GenBank/DDBJ whole genome shotgun (WGS) entry which is preliminary data.</text>
</comment>
<dbReference type="Gene3D" id="3.10.450.40">
    <property type="match status" value="1"/>
</dbReference>
<keyword evidence="3" id="KW-1185">Reference proteome</keyword>
<gene>
    <name evidence="2" type="ORF">EV666_10989</name>
</gene>
<dbReference type="Pfam" id="PF04965">
    <property type="entry name" value="GPW_gp25"/>
    <property type="match status" value="1"/>
</dbReference>
<accession>A0A4R2GR50</accession>
<evidence type="ECO:0000313" key="2">
    <source>
        <dbReference type="EMBL" id="TCO12442.1"/>
    </source>
</evidence>
<evidence type="ECO:0000259" key="1">
    <source>
        <dbReference type="Pfam" id="PF04965"/>
    </source>
</evidence>
<dbReference type="OrthoDB" id="9802846at2"/>